<feature type="coiled-coil region" evidence="1">
    <location>
        <begin position="670"/>
        <end position="704"/>
    </location>
</feature>
<evidence type="ECO:0000313" key="2">
    <source>
        <dbReference type="EMBL" id="KAK8894402.1"/>
    </source>
</evidence>
<dbReference type="EMBL" id="JAPFFF010000003">
    <property type="protein sequence ID" value="KAK8894402.1"/>
    <property type="molecule type" value="Genomic_DNA"/>
</dbReference>
<organism evidence="2 3">
    <name type="scientific">Tritrichomonas musculus</name>
    <dbReference type="NCBI Taxonomy" id="1915356"/>
    <lineage>
        <taxon>Eukaryota</taxon>
        <taxon>Metamonada</taxon>
        <taxon>Parabasalia</taxon>
        <taxon>Tritrichomonadida</taxon>
        <taxon>Tritrichomonadidae</taxon>
        <taxon>Tritrichomonas</taxon>
    </lineage>
</organism>
<protein>
    <recommendedName>
        <fullName evidence="4">Protein FAM184A/B N-terminal domain-containing protein</fullName>
    </recommendedName>
</protein>
<feature type="coiled-coil region" evidence="1">
    <location>
        <begin position="234"/>
        <end position="329"/>
    </location>
</feature>
<feature type="coiled-coil region" evidence="1">
    <location>
        <begin position="539"/>
        <end position="584"/>
    </location>
</feature>
<keyword evidence="1" id="KW-0175">Coiled coil</keyword>
<feature type="coiled-coil region" evidence="1">
    <location>
        <begin position="611"/>
        <end position="638"/>
    </location>
</feature>
<sequence>MIQSNEKNTIQVLTDICGEYKQIADSLRVPTTEPLVNDIPDIYDNAASLLTTIITCKAGFDPNTNILKQASEYESSLISAEKSFMKKMEESMNLLASKVEDSQDQYKQLGLHIESALNEIPQIFEKALSTIEKKNAYKLIKYEDELNKKSAEYATEEQKLKENFKVTLSEHLKKVDDEWNQKVKNADTEISNLQKELHLAIHSKQENNLAKTEEIRHLEKLNAIELENESNSLKEIKNDELKILEALNSQLEKLNQKAEEESQKAKKISEDLEMKMMEEKKAIIEAHNKELQIYEDQKKEVLKKLKNTENEYEQRKAASQLKMKETEQSYEGKLLQEKDLTQRKIDEVNEKLSHEYVPILNILNQRIIKAEQQRGISLEQLHKSSLETTESNESEIIEMNKRHQEERTKLRAEIRQEKQKLQDILNEREIDVDQLKRDLEKQVQDQEKEFENREKKHQKQISEMLVDFEQLQREYDEDKKRRIEEKNKKKVVEVERLKNEHQLRVNELIYQMEQKTIIDCEKAYNDGIKEAQVIHQTELGNIKTRINEYNKNMEEIRESMILLKIKHEERLKTIENNKMAESEERKAFLRADFEQEINFFIQQKRALLLQLKMIKKKKAAVEGQFEEVKNQLDELSLSGPILSPLDILRQSFNNVLAEMRHQEGDLVIDKRNLEKSIGELQNSVDEIGKKVEDKEQEMDQFLKAKQEKLNGYFDSARNNLERLFENAKNKPIEFENVRNKKRKEIDDEIADLQKDILQLRKETELESENISNLNEKKIKEIENKIQLEFESRLENLREQHNISMEKMKQELESLKKSHENNMNDIQKKFDEDSKEIEIKFKKRKNELLDEKKNLFLQEKNCQDKLEDTPIPQCTDCNNRRQTIDRLSCRRNELLDRLDEISNISIQNDQKIASMFPQRIGANSNSKSSLSITHSPRVPVLRTKSSLKKTIVTPY</sequence>
<feature type="coiled-coil region" evidence="1">
    <location>
        <begin position="139"/>
        <end position="196"/>
    </location>
</feature>
<proteinExistence type="predicted"/>
<dbReference type="Proteomes" id="UP001470230">
    <property type="component" value="Unassembled WGS sequence"/>
</dbReference>
<comment type="caution">
    <text evidence="2">The sequence shown here is derived from an EMBL/GenBank/DDBJ whole genome shotgun (WGS) entry which is preliminary data.</text>
</comment>
<name>A0ABR2KU11_9EUKA</name>
<reference evidence="2 3" key="1">
    <citation type="submission" date="2024-04" db="EMBL/GenBank/DDBJ databases">
        <title>Tritrichomonas musculus Genome.</title>
        <authorList>
            <person name="Alves-Ferreira E."/>
            <person name="Grigg M."/>
            <person name="Lorenzi H."/>
            <person name="Galac M."/>
        </authorList>
    </citation>
    <scope>NUCLEOTIDE SEQUENCE [LARGE SCALE GENOMIC DNA]</scope>
    <source>
        <strain evidence="2 3">EAF2021</strain>
    </source>
</reference>
<evidence type="ECO:0000256" key="1">
    <source>
        <dbReference type="SAM" id="Coils"/>
    </source>
</evidence>
<feature type="coiled-coil region" evidence="1">
    <location>
        <begin position="400"/>
        <end position="500"/>
    </location>
</feature>
<gene>
    <name evidence="2" type="ORF">M9Y10_022837</name>
</gene>
<evidence type="ECO:0000313" key="3">
    <source>
        <dbReference type="Proteomes" id="UP001470230"/>
    </source>
</evidence>
<evidence type="ECO:0008006" key="4">
    <source>
        <dbReference type="Google" id="ProtNLM"/>
    </source>
</evidence>
<feature type="coiled-coil region" evidence="1">
    <location>
        <begin position="742"/>
        <end position="835"/>
    </location>
</feature>
<keyword evidence="3" id="KW-1185">Reference proteome</keyword>
<accession>A0ABR2KU11</accession>